<keyword evidence="7 8" id="KW-0472">Membrane</keyword>
<feature type="transmembrane region" description="Helical" evidence="8">
    <location>
        <begin position="77"/>
        <end position="100"/>
    </location>
</feature>
<evidence type="ECO:0000256" key="2">
    <source>
        <dbReference type="ARBA" id="ARBA00009306"/>
    </source>
</evidence>
<dbReference type="CDD" id="cd06261">
    <property type="entry name" value="TM_PBP2"/>
    <property type="match status" value="1"/>
</dbReference>
<keyword evidence="5 8" id="KW-0812">Transmembrane</keyword>
<dbReference type="SUPFAM" id="SSF161098">
    <property type="entry name" value="MetI-like"/>
    <property type="match status" value="1"/>
</dbReference>
<dbReference type="Proteomes" id="UP000326554">
    <property type="component" value="Unassembled WGS sequence"/>
</dbReference>
<keyword evidence="11" id="KW-1185">Reference proteome</keyword>
<evidence type="ECO:0000256" key="7">
    <source>
        <dbReference type="ARBA" id="ARBA00023136"/>
    </source>
</evidence>
<feature type="domain" description="ABC transmembrane type-1" evidence="9">
    <location>
        <begin position="78"/>
        <end position="291"/>
    </location>
</feature>
<keyword evidence="3 8" id="KW-0813">Transport</keyword>
<feature type="transmembrane region" description="Helical" evidence="8">
    <location>
        <begin position="112"/>
        <end position="133"/>
    </location>
</feature>
<dbReference type="GO" id="GO:0005886">
    <property type="term" value="C:plasma membrane"/>
    <property type="evidence" value="ECO:0007669"/>
    <property type="project" value="UniProtKB-SubCell"/>
</dbReference>
<comment type="subcellular location">
    <subcellularLocation>
        <location evidence="1 8">Cell membrane</location>
        <topology evidence="1 8">Multi-pass membrane protein</topology>
    </subcellularLocation>
</comment>
<dbReference type="PROSITE" id="PS50928">
    <property type="entry name" value="ABC_TM1"/>
    <property type="match status" value="1"/>
</dbReference>
<feature type="transmembrane region" description="Helical" evidence="8">
    <location>
        <begin position="15"/>
        <end position="34"/>
    </location>
</feature>
<evidence type="ECO:0000256" key="3">
    <source>
        <dbReference type="ARBA" id="ARBA00022448"/>
    </source>
</evidence>
<evidence type="ECO:0000313" key="11">
    <source>
        <dbReference type="Proteomes" id="UP000326554"/>
    </source>
</evidence>
<dbReference type="EMBL" id="VYQE01000003">
    <property type="protein sequence ID" value="KAA9007816.1"/>
    <property type="molecule type" value="Genomic_DNA"/>
</dbReference>
<dbReference type="GO" id="GO:0055085">
    <property type="term" value="P:transmembrane transport"/>
    <property type="evidence" value="ECO:0007669"/>
    <property type="project" value="InterPro"/>
</dbReference>
<comment type="caution">
    <text evidence="10">The sequence shown here is derived from an EMBL/GenBank/DDBJ whole genome shotgun (WGS) entry which is preliminary data.</text>
</comment>
<keyword evidence="6 8" id="KW-1133">Transmembrane helix</keyword>
<feature type="transmembrane region" description="Helical" evidence="8">
    <location>
        <begin position="164"/>
        <end position="187"/>
    </location>
</feature>
<proteinExistence type="inferred from homology"/>
<protein>
    <submittedName>
        <fullName evidence="10">Sugar ABC transporter permease</fullName>
    </submittedName>
</protein>
<feature type="transmembrane region" description="Helical" evidence="8">
    <location>
        <begin position="214"/>
        <end position="233"/>
    </location>
</feature>
<evidence type="ECO:0000256" key="4">
    <source>
        <dbReference type="ARBA" id="ARBA00022475"/>
    </source>
</evidence>
<dbReference type="InterPro" id="IPR000515">
    <property type="entry name" value="MetI-like"/>
</dbReference>
<sequence>MGGPGVIRNARKDTLIAYVLIAPFVAIYGLIFVYPTIDMFILSFQDAPLITFGPQTPEWTGLDNYTRLPDDRRFGTAFWNTAYFVLLTVVPGTLVALAIAMGITRLSGRLQALVLALFFLPYILPVSVVYRIWDWTLNFQFGIAMHLFDVLGIDRVPIFKTSTWFMPAVAFVTIWWTCGFSILLFLAGLRAIPTEIYEAAELDNAGRWTVFRKLTWPLLWPITALVLTIQLILQLKIFDQVYLFSIGGRPNDNLVMVYYIYQRAFQNDDGGRAAAIAVVLFLIVIVVSVLNFQLLRLAERKT</sequence>
<keyword evidence="4" id="KW-1003">Cell membrane</keyword>
<dbReference type="InterPro" id="IPR050809">
    <property type="entry name" value="UgpAE/MalFG_permease"/>
</dbReference>
<evidence type="ECO:0000259" key="9">
    <source>
        <dbReference type="PROSITE" id="PS50928"/>
    </source>
</evidence>
<dbReference type="PANTHER" id="PTHR43227:SF11">
    <property type="entry name" value="BLL4140 PROTEIN"/>
    <property type="match status" value="1"/>
</dbReference>
<reference evidence="10 11" key="1">
    <citation type="submission" date="2019-09" db="EMBL/GenBank/DDBJ databases">
        <authorList>
            <person name="Park J.-S."/>
            <person name="Choi H.-J."/>
        </authorList>
    </citation>
    <scope>NUCLEOTIDE SEQUENCE [LARGE SCALE GENOMIC DNA]</scope>
    <source>
        <strain evidence="10 11">176SS1-4</strain>
    </source>
</reference>
<dbReference type="AlphaFoldDB" id="A0A5J5GHV5"/>
<organism evidence="10 11">
    <name type="scientific">Histidinibacterium aquaticum</name>
    <dbReference type="NCBI Taxonomy" id="2613962"/>
    <lineage>
        <taxon>Bacteria</taxon>
        <taxon>Pseudomonadati</taxon>
        <taxon>Pseudomonadota</taxon>
        <taxon>Alphaproteobacteria</taxon>
        <taxon>Rhodobacterales</taxon>
        <taxon>Paracoccaceae</taxon>
        <taxon>Histidinibacterium</taxon>
    </lineage>
</organism>
<evidence type="ECO:0000256" key="5">
    <source>
        <dbReference type="ARBA" id="ARBA00022692"/>
    </source>
</evidence>
<evidence type="ECO:0000256" key="8">
    <source>
        <dbReference type="RuleBase" id="RU363032"/>
    </source>
</evidence>
<evidence type="ECO:0000256" key="1">
    <source>
        <dbReference type="ARBA" id="ARBA00004651"/>
    </source>
</evidence>
<dbReference type="PANTHER" id="PTHR43227">
    <property type="entry name" value="BLL4140 PROTEIN"/>
    <property type="match status" value="1"/>
</dbReference>
<comment type="similarity">
    <text evidence="2 8">Belongs to the binding-protein-dependent transport system permease family.</text>
</comment>
<accession>A0A5J5GHV5</accession>
<evidence type="ECO:0000256" key="6">
    <source>
        <dbReference type="ARBA" id="ARBA00022989"/>
    </source>
</evidence>
<feature type="transmembrane region" description="Helical" evidence="8">
    <location>
        <begin position="273"/>
        <end position="295"/>
    </location>
</feature>
<name>A0A5J5GHV5_9RHOB</name>
<gene>
    <name evidence="10" type="ORF">F3S47_09830</name>
</gene>
<evidence type="ECO:0000313" key="10">
    <source>
        <dbReference type="EMBL" id="KAA9007816.1"/>
    </source>
</evidence>
<dbReference type="Gene3D" id="1.10.3720.10">
    <property type="entry name" value="MetI-like"/>
    <property type="match status" value="1"/>
</dbReference>
<dbReference type="Pfam" id="PF00528">
    <property type="entry name" value="BPD_transp_1"/>
    <property type="match status" value="1"/>
</dbReference>
<dbReference type="InterPro" id="IPR035906">
    <property type="entry name" value="MetI-like_sf"/>
</dbReference>